<dbReference type="AlphaFoldDB" id="A0A2R6C5Z5"/>
<accession>A0A2R6C5Z5</accession>
<dbReference type="EMBL" id="NEXF01000531">
    <property type="protein sequence ID" value="PSO06313.1"/>
    <property type="molecule type" value="Genomic_DNA"/>
</dbReference>
<gene>
    <name evidence="1" type="ORF">B9Q04_16700</name>
</gene>
<name>A0A2R6C5Z5_9ARCH</name>
<sequence length="65" mass="7684">MDVALRPYVIVYAVWVSWLCAWYPSVEGFYLDSIEPPTAVFKSKVEIDTQQKLPKRIYIQRAYKI</sequence>
<dbReference type="Proteomes" id="UP000242015">
    <property type="component" value="Unassembled WGS sequence"/>
</dbReference>
<reference evidence="1 2" key="1">
    <citation type="submission" date="2017-04" db="EMBL/GenBank/DDBJ databases">
        <title>Novel microbial lineages endemic to geothermal iron-oxide mats fill important gaps in the evolutionary history of Archaea.</title>
        <authorList>
            <person name="Jay Z.J."/>
            <person name="Beam J.P."/>
            <person name="Dlakic M."/>
            <person name="Rusch D.B."/>
            <person name="Kozubal M.A."/>
            <person name="Inskeep W.P."/>
        </authorList>
    </citation>
    <scope>NUCLEOTIDE SEQUENCE [LARGE SCALE GENOMIC DNA]</scope>
    <source>
        <strain evidence="1">BE_D</strain>
    </source>
</reference>
<comment type="caution">
    <text evidence="1">The sequence shown here is derived from an EMBL/GenBank/DDBJ whole genome shotgun (WGS) entry which is preliminary data.</text>
</comment>
<evidence type="ECO:0000313" key="1">
    <source>
        <dbReference type="EMBL" id="PSO06313.1"/>
    </source>
</evidence>
<organism evidence="1 2">
    <name type="scientific">Candidatus Marsarchaeota G2 archaeon BE_D</name>
    <dbReference type="NCBI Taxonomy" id="1978158"/>
    <lineage>
        <taxon>Archaea</taxon>
        <taxon>Candidatus Marsarchaeota</taxon>
        <taxon>Candidatus Marsarchaeota group 2</taxon>
    </lineage>
</organism>
<evidence type="ECO:0000313" key="2">
    <source>
        <dbReference type="Proteomes" id="UP000242015"/>
    </source>
</evidence>
<proteinExistence type="predicted"/>
<protein>
    <submittedName>
        <fullName evidence="1">Uncharacterized protein</fullName>
    </submittedName>
</protein>